<evidence type="ECO:0000313" key="2">
    <source>
        <dbReference type="EMBL" id="GFR12035.1"/>
    </source>
</evidence>
<evidence type="ECO:0000256" key="1">
    <source>
        <dbReference type="SAM" id="SignalP"/>
    </source>
</evidence>
<dbReference type="AlphaFoldDB" id="A0A8X6GZ41"/>
<feature type="chain" id="PRO_5036454682" evidence="1">
    <location>
        <begin position="17"/>
        <end position="212"/>
    </location>
</feature>
<name>A0A8X6GZ41_TRICU</name>
<keyword evidence="1" id="KW-0732">Signal</keyword>
<comment type="caution">
    <text evidence="2">The sequence shown here is derived from an EMBL/GenBank/DDBJ whole genome shotgun (WGS) entry which is preliminary data.</text>
</comment>
<feature type="signal peptide" evidence="1">
    <location>
        <begin position="1"/>
        <end position="16"/>
    </location>
</feature>
<dbReference type="OrthoDB" id="6421681at2759"/>
<sequence>MQMIGFLLIFVAIVQGHKEYGSSLHFPPDIQEFTDGIFDDSETLSVPPSVTIFVSTFQKEIHSSTILSELFDFSRYTAEEFIKKIHPYILSTHKKYKVPNASQSARSCVEIVSKYRKPLTLSLMVRIYGYTVSNFAYSQGHLNEENAMSEALTFADLLQEHAIRFMELSEPDWKFKALSHGYMDFMTCFHLYSNESIPLLVSIYTNEWKLIS</sequence>
<protein>
    <submittedName>
        <fullName evidence="2">Uncharacterized protein</fullName>
    </submittedName>
</protein>
<dbReference type="Proteomes" id="UP000887116">
    <property type="component" value="Unassembled WGS sequence"/>
</dbReference>
<evidence type="ECO:0000313" key="3">
    <source>
        <dbReference type="Proteomes" id="UP000887116"/>
    </source>
</evidence>
<proteinExistence type="predicted"/>
<keyword evidence="3" id="KW-1185">Reference proteome</keyword>
<dbReference type="EMBL" id="BMAO01036616">
    <property type="protein sequence ID" value="GFR12035.1"/>
    <property type="molecule type" value="Genomic_DNA"/>
</dbReference>
<reference evidence="2" key="1">
    <citation type="submission" date="2020-07" db="EMBL/GenBank/DDBJ databases">
        <title>Multicomponent nature underlies the extraordinary mechanical properties of spider dragline silk.</title>
        <authorList>
            <person name="Kono N."/>
            <person name="Nakamura H."/>
            <person name="Mori M."/>
            <person name="Yoshida Y."/>
            <person name="Ohtoshi R."/>
            <person name="Malay A.D."/>
            <person name="Moran D.A.P."/>
            <person name="Tomita M."/>
            <person name="Numata K."/>
            <person name="Arakawa K."/>
        </authorList>
    </citation>
    <scope>NUCLEOTIDE SEQUENCE</scope>
</reference>
<gene>
    <name evidence="2" type="ORF">TNCT_555261</name>
</gene>
<organism evidence="2 3">
    <name type="scientific">Trichonephila clavata</name>
    <name type="common">Joro spider</name>
    <name type="synonym">Nephila clavata</name>
    <dbReference type="NCBI Taxonomy" id="2740835"/>
    <lineage>
        <taxon>Eukaryota</taxon>
        <taxon>Metazoa</taxon>
        <taxon>Ecdysozoa</taxon>
        <taxon>Arthropoda</taxon>
        <taxon>Chelicerata</taxon>
        <taxon>Arachnida</taxon>
        <taxon>Araneae</taxon>
        <taxon>Araneomorphae</taxon>
        <taxon>Entelegynae</taxon>
        <taxon>Araneoidea</taxon>
        <taxon>Nephilidae</taxon>
        <taxon>Trichonephila</taxon>
    </lineage>
</organism>
<accession>A0A8X6GZ41</accession>